<evidence type="ECO:0000256" key="1">
    <source>
        <dbReference type="SAM" id="MobiDB-lite"/>
    </source>
</evidence>
<reference evidence="2" key="2">
    <citation type="submission" date="2015-02" db="UniProtKB">
        <authorList>
            <consortium name="EnsemblMetazoa"/>
        </authorList>
    </citation>
    <scope>IDENTIFICATION</scope>
</reference>
<name>T1J628_STRMM</name>
<accession>T1J628</accession>
<feature type="region of interest" description="Disordered" evidence="1">
    <location>
        <begin position="102"/>
        <end position="149"/>
    </location>
</feature>
<dbReference type="EnsemblMetazoa" id="SMAR009092-RA">
    <property type="protein sequence ID" value="SMAR009092-PA"/>
    <property type="gene ID" value="SMAR009092"/>
</dbReference>
<organism evidence="2 3">
    <name type="scientific">Strigamia maritima</name>
    <name type="common">European centipede</name>
    <name type="synonym">Geophilus maritimus</name>
    <dbReference type="NCBI Taxonomy" id="126957"/>
    <lineage>
        <taxon>Eukaryota</taxon>
        <taxon>Metazoa</taxon>
        <taxon>Ecdysozoa</taxon>
        <taxon>Arthropoda</taxon>
        <taxon>Myriapoda</taxon>
        <taxon>Chilopoda</taxon>
        <taxon>Pleurostigmophora</taxon>
        <taxon>Geophilomorpha</taxon>
        <taxon>Linotaeniidae</taxon>
        <taxon>Strigamia</taxon>
    </lineage>
</organism>
<protein>
    <submittedName>
        <fullName evidence="2">Uncharacterized protein</fullName>
    </submittedName>
</protein>
<dbReference type="EMBL" id="JH431870">
    <property type="status" value="NOT_ANNOTATED_CDS"/>
    <property type="molecule type" value="Genomic_DNA"/>
</dbReference>
<evidence type="ECO:0000313" key="3">
    <source>
        <dbReference type="Proteomes" id="UP000014500"/>
    </source>
</evidence>
<dbReference type="HOGENOM" id="CLU_1647999_0_0_1"/>
<evidence type="ECO:0000313" key="2">
    <source>
        <dbReference type="EnsemblMetazoa" id="SMAR009092-PA"/>
    </source>
</evidence>
<reference evidence="3" key="1">
    <citation type="submission" date="2011-05" db="EMBL/GenBank/DDBJ databases">
        <authorList>
            <person name="Richards S.R."/>
            <person name="Qu J."/>
            <person name="Jiang H."/>
            <person name="Jhangiani S.N."/>
            <person name="Agravi P."/>
            <person name="Goodspeed R."/>
            <person name="Gross S."/>
            <person name="Mandapat C."/>
            <person name="Jackson L."/>
            <person name="Mathew T."/>
            <person name="Pu L."/>
            <person name="Thornton R."/>
            <person name="Saada N."/>
            <person name="Wilczek-Boney K.B."/>
            <person name="Lee S."/>
            <person name="Kovar C."/>
            <person name="Wu Y."/>
            <person name="Scherer S.E."/>
            <person name="Worley K.C."/>
            <person name="Muzny D.M."/>
            <person name="Gibbs R."/>
        </authorList>
    </citation>
    <scope>NUCLEOTIDE SEQUENCE</scope>
    <source>
        <strain evidence="3">Brora</strain>
    </source>
</reference>
<feature type="compositionally biased region" description="Basic and acidic residues" evidence="1">
    <location>
        <begin position="102"/>
        <end position="112"/>
    </location>
</feature>
<keyword evidence="3" id="KW-1185">Reference proteome</keyword>
<dbReference type="AlphaFoldDB" id="T1J628"/>
<sequence>LFAQNSRDKAEKSQVRNPALPVRFLGEELHSDGESGPGSQIAYRRWEEKEEKELMECVRFGLMSDRDILDISNSSQSAAGNAEECLKFAPKPCFCLREPSHSHLRAGDDDGTSKSTSTVNCPIEELEYPETERKANESGSYRESPLKESHHFKELLAELTL</sequence>
<proteinExistence type="predicted"/>
<dbReference type="Proteomes" id="UP000014500">
    <property type="component" value="Unassembled WGS sequence"/>
</dbReference>